<dbReference type="InterPro" id="IPR051807">
    <property type="entry name" value="Sec-metab_biosynth-assoc"/>
</dbReference>
<sequence length="193" mass="21911">MDYLVFCRDRPDTGELLASLLERHWSFMDGYADRLKARGPTLSADGEEHTGSLHIVDLAIPEEVEVFAYREPFYAAGAYADVMIRRWENLLDRSMWDYRTDSDDPMFLVIAHAGAPIAEIADMHRSFAARHLSRTVVYGSMRMPEGGEWAGFAAVLQMPSREDVEKIVADDPVITSSAIAHHEIHRWEMGGRR</sequence>
<dbReference type="InterPro" id="IPR011008">
    <property type="entry name" value="Dimeric_a/b-barrel"/>
</dbReference>
<reference evidence="3 4" key="1">
    <citation type="submission" date="2017-12" db="EMBL/GenBank/DDBJ databases">
        <title>Anaerobic carbon monoxide metabolism by Pleomorphomonas carboxyditropha sp. nov., a new mesophilic hydrogenogenic carboxidotroph.</title>
        <authorList>
            <person name="Esquivel-Elizondo S."/>
            <person name="Krajmalnik-Brown R."/>
        </authorList>
    </citation>
    <scope>NUCLEOTIDE SEQUENCE [LARGE SCALE GENOMIC DNA]</scope>
    <source>
        <strain evidence="3 4">R5-392</strain>
    </source>
</reference>
<dbReference type="SUPFAM" id="SSF54909">
    <property type="entry name" value="Dimeric alpha+beta barrel"/>
    <property type="match status" value="2"/>
</dbReference>
<protein>
    <recommendedName>
        <fullName evidence="2">YCII-related domain-containing protein</fullName>
    </recommendedName>
</protein>
<feature type="domain" description="YCII-related" evidence="2">
    <location>
        <begin position="1"/>
        <end position="88"/>
    </location>
</feature>
<dbReference type="AlphaFoldDB" id="A0A1I4VUU0"/>
<name>A0A1I4VUU0_9HYPH</name>
<evidence type="ECO:0000256" key="1">
    <source>
        <dbReference type="ARBA" id="ARBA00007689"/>
    </source>
</evidence>
<comment type="caution">
    <text evidence="3">The sequence shown here is derived from an EMBL/GenBank/DDBJ whole genome shotgun (WGS) entry which is preliminary data.</text>
</comment>
<dbReference type="EMBL" id="PJNW01000006">
    <property type="protein sequence ID" value="PKR89283.1"/>
    <property type="molecule type" value="Genomic_DNA"/>
</dbReference>
<keyword evidence="4" id="KW-1185">Reference proteome</keyword>
<gene>
    <name evidence="3" type="ORF">CXZ10_10205</name>
</gene>
<organism evidence="3 4">
    <name type="scientific">Pleomorphomonas diazotrophica</name>
    <dbReference type="NCBI Taxonomy" id="1166257"/>
    <lineage>
        <taxon>Bacteria</taxon>
        <taxon>Pseudomonadati</taxon>
        <taxon>Pseudomonadota</taxon>
        <taxon>Alphaproteobacteria</taxon>
        <taxon>Hyphomicrobiales</taxon>
        <taxon>Pleomorphomonadaceae</taxon>
        <taxon>Pleomorphomonas</taxon>
    </lineage>
</organism>
<dbReference type="PANTHER" id="PTHR33606">
    <property type="entry name" value="PROTEIN YCII"/>
    <property type="match status" value="1"/>
</dbReference>
<dbReference type="Proteomes" id="UP000233491">
    <property type="component" value="Unassembled WGS sequence"/>
</dbReference>
<evidence type="ECO:0000313" key="4">
    <source>
        <dbReference type="Proteomes" id="UP000233491"/>
    </source>
</evidence>
<dbReference type="Gene3D" id="3.30.70.1060">
    <property type="entry name" value="Dimeric alpha+beta barrel"/>
    <property type="match status" value="2"/>
</dbReference>
<dbReference type="PANTHER" id="PTHR33606:SF3">
    <property type="entry name" value="PROTEIN YCII"/>
    <property type="match status" value="1"/>
</dbReference>
<dbReference type="RefSeq" id="WP_101289060.1">
    <property type="nucleotide sequence ID" value="NZ_PJNW01000006.1"/>
</dbReference>
<accession>A0A1I4VUU0</accession>
<dbReference type="Pfam" id="PF03795">
    <property type="entry name" value="YCII"/>
    <property type="match status" value="1"/>
</dbReference>
<evidence type="ECO:0000259" key="2">
    <source>
        <dbReference type="Pfam" id="PF03795"/>
    </source>
</evidence>
<dbReference type="InterPro" id="IPR005545">
    <property type="entry name" value="YCII"/>
</dbReference>
<comment type="similarity">
    <text evidence="1">Belongs to the YciI family.</text>
</comment>
<evidence type="ECO:0000313" key="3">
    <source>
        <dbReference type="EMBL" id="PKR89283.1"/>
    </source>
</evidence>
<proteinExistence type="inferred from homology"/>